<feature type="region of interest" description="Disordered" evidence="1">
    <location>
        <begin position="39"/>
        <end position="95"/>
    </location>
</feature>
<gene>
    <name evidence="3" type="ORF">ANANG_G00286260</name>
</gene>
<feature type="chain" id="PRO_5038403001" description="Alcohol dehydrogenase-like C-terminal domain-containing protein" evidence="2">
    <location>
        <begin position="25"/>
        <end position="95"/>
    </location>
</feature>
<evidence type="ECO:0000256" key="1">
    <source>
        <dbReference type="SAM" id="MobiDB-lite"/>
    </source>
</evidence>
<dbReference type="EMBL" id="JAFIRN010000017">
    <property type="protein sequence ID" value="KAG5831981.1"/>
    <property type="molecule type" value="Genomic_DNA"/>
</dbReference>
<evidence type="ECO:0000313" key="4">
    <source>
        <dbReference type="Proteomes" id="UP001044222"/>
    </source>
</evidence>
<dbReference type="AlphaFoldDB" id="A0A9D3LKK8"/>
<comment type="caution">
    <text evidence="3">The sequence shown here is derived from an EMBL/GenBank/DDBJ whole genome shotgun (WGS) entry which is preliminary data.</text>
</comment>
<evidence type="ECO:0000313" key="3">
    <source>
        <dbReference type="EMBL" id="KAG5831981.1"/>
    </source>
</evidence>
<protein>
    <recommendedName>
        <fullName evidence="5">Alcohol dehydrogenase-like C-terminal domain-containing protein</fullName>
    </recommendedName>
</protein>
<evidence type="ECO:0008006" key="5">
    <source>
        <dbReference type="Google" id="ProtNLM"/>
    </source>
</evidence>
<keyword evidence="2" id="KW-0732">Signal</keyword>
<reference evidence="3" key="1">
    <citation type="submission" date="2021-01" db="EMBL/GenBank/DDBJ databases">
        <title>A chromosome-scale assembly of European eel, Anguilla anguilla.</title>
        <authorList>
            <person name="Henkel C."/>
            <person name="Jong-Raadsen S.A."/>
            <person name="Dufour S."/>
            <person name="Weltzien F.-A."/>
            <person name="Palstra A.P."/>
            <person name="Pelster B."/>
            <person name="Spaink H.P."/>
            <person name="Van Den Thillart G.E."/>
            <person name="Jansen H."/>
            <person name="Zahm M."/>
            <person name="Klopp C."/>
            <person name="Cedric C."/>
            <person name="Louis A."/>
            <person name="Berthelot C."/>
            <person name="Parey E."/>
            <person name="Roest Crollius H."/>
            <person name="Montfort J."/>
            <person name="Robinson-Rechavi M."/>
            <person name="Bucao C."/>
            <person name="Bouchez O."/>
            <person name="Gislard M."/>
            <person name="Lluch J."/>
            <person name="Milhes M."/>
            <person name="Lampietro C."/>
            <person name="Lopez Roques C."/>
            <person name="Donnadieu C."/>
            <person name="Braasch I."/>
            <person name="Desvignes T."/>
            <person name="Postlethwait J."/>
            <person name="Bobe J."/>
            <person name="Guiguen Y."/>
            <person name="Dirks R."/>
        </authorList>
    </citation>
    <scope>NUCLEOTIDE SEQUENCE</scope>
    <source>
        <strain evidence="3">Tag_6206</strain>
        <tissue evidence="3">Liver</tissue>
    </source>
</reference>
<keyword evidence="4" id="KW-1185">Reference proteome</keyword>
<feature type="compositionally biased region" description="Low complexity" evidence="1">
    <location>
        <begin position="81"/>
        <end position="95"/>
    </location>
</feature>
<accession>A0A9D3LKK8</accession>
<organism evidence="3 4">
    <name type="scientific">Anguilla anguilla</name>
    <name type="common">European freshwater eel</name>
    <name type="synonym">Muraena anguilla</name>
    <dbReference type="NCBI Taxonomy" id="7936"/>
    <lineage>
        <taxon>Eukaryota</taxon>
        <taxon>Metazoa</taxon>
        <taxon>Chordata</taxon>
        <taxon>Craniata</taxon>
        <taxon>Vertebrata</taxon>
        <taxon>Euteleostomi</taxon>
        <taxon>Actinopterygii</taxon>
        <taxon>Neopterygii</taxon>
        <taxon>Teleostei</taxon>
        <taxon>Anguilliformes</taxon>
        <taxon>Anguillidae</taxon>
        <taxon>Anguilla</taxon>
    </lineage>
</organism>
<feature type="signal peptide" evidence="2">
    <location>
        <begin position="1"/>
        <end position="24"/>
    </location>
</feature>
<evidence type="ECO:0000256" key="2">
    <source>
        <dbReference type="SAM" id="SignalP"/>
    </source>
</evidence>
<sequence>MGASQVVISGPIGLVCLLVAKAMGASQVVISAECKAVRDGDRAPPQRCRQRGGDPREFPLLQHVASGNPHVGLQAGERQTPGDAPFPAGAGPAGP</sequence>
<dbReference type="Proteomes" id="UP001044222">
    <property type="component" value="Chromosome 17"/>
</dbReference>
<dbReference type="Gene3D" id="3.40.50.720">
    <property type="entry name" value="NAD(P)-binding Rossmann-like Domain"/>
    <property type="match status" value="1"/>
</dbReference>
<proteinExistence type="predicted"/>
<name>A0A9D3LKK8_ANGAN</name>